<dbReference type="AlphaFoldDB" id="A0AAE0ST27"/>
<gene>
    <name evidence="2" type="ORF">CHS0354_040138</name>
</gene>
<dbReference type="Proteomes" id="UP001195483">
    <property type="component" value="Unassembled WGS sequence"/>
</dbReference>
<evidence type="ECO:0000256" key="1">
    <source>
        <dbReference type="SAM" id="MobiDB-lite"/>
    </source>
</evidence>
<dbReference type="EMBL" id="JAEAOA010002330">
    <property type="protein sequence ID" value="KAK3597408.1"/>
    <property type="molecule type" value="Genomic_DNA"/>
</dbReference>
<protein>
    <submittedName>
        <fullName evidence="2">Uncharacterized protein</fullName>
    </submittedName>
</protein>
<reference evidence="2" key="2">
    <citation type="journal article" date="2021" name="Genome Biol. Evol.">
        <title>Developing a high-quality reference genome for a parasitic bivalve with doubly uniparental inheritance (Bivalvia: Unionida).</title>
        <authorList>
            <person name="Smith C.H."/>
        </authorList>
    </citation>
    <scope>NUCLEOTIDE SEQUENCE</scope>
    <source>
        <strain evidence="2">CHS0354</strain>
        <tissue evidence="2">Mantle</tissue>
    </source>
</reference>
<name>A0AAE0ST27_9BIVA</name>
<reference evidence="2" key="3">
    <citation type="submission" date="2023-05" db="EMBL/GenBank/DDBJ databases">
        <authorList>
            <person name="Smith C.H."/>
        </authorList>
    </citation>
    <scope>NUCLEOTIDE SEQUENCE</scope>
    <source>
        <strain evidence="2">CHS0354</strain>
        <tissue evidence="2">Mantle</tissue>
    </source>
</reference>
<sequence length="102" mass="11515">MCCRYTAKVKIKLARKVDPTKSFSPSSLVQCTFSFLTRITLASTPESDYGKKRKAIRNKENIPDISDSGDEDDSDSFDRSAEISDIDARLNRLQQLMKTTMS</sequence>
<proteinExistence type="predicted"/>
<accession>A0AAE0ST27</accession>
<reference evidence="2" key="1">
    <citation type="journal article" date="2021" name="Genome Biol. Evol.">
        <title>A High-Quality Reference Genome for a Parasitic Bivalve with Doubly Uniparental Inheritance (Bivalvia: Unionida).</title>
        <authorList>
            <person name="Smith C.H."/>
        </authorList>
    </citation>
    <scope>NUCLEOTIDE SEQUENCE</scope>
    <source>
        <strain evidence="2">CHS0354</strain>
    </source>
</reference>
<keyword evidence="3" id="KW-1185">Reference proteome</keyword>
<organism evidence="2 3">
    <name type="scientific">Potamilus streckersoni</name>
    <dbReference type="NCBI Taxonomy" id="2493646"/>
    <lineage>
        <taxon>Eukaryota</taxon>
        <taxon>Metazoa</taxon>
        <taxon>Spiralia</taxon>
        <taxon>Lophotrochozoa</taxon>
        <taxon>Mollusca</taxon>
        <taxon>Bivalvia</taxon>
        <taxon>Autobranchia</taxon>
        <taxon>Heteroconchia</taxon>
        <taxon>Palaeoheterodonta</taxon>
        <taxon>Unionida</taxon>
        <taxon>Unionoidea</taxon>
        <taxon>Unionidae</taxon>
        <taxon>Ambleminae</taxon>
        <taxon>Lampsilini</taxon>
        <taxon>Potamilus</taxon>
    </lineage>
</organism>
<evidence type="ECO:0000313" key="3">
    <source>
        <dbReference type="Proteomes" id="UP001195483"/>
    </source>
</evidence>
<evidence type="ECO:0000313" key="2">
    <source>
        <dbReference type="EMBL" id="KAK3597408.1"/>
    </source>
</evidence>
<comment type="caution">
    <text evidence="2">The sequence shown here is derived from an EMBL/GenBank/DDBJ whole genome shotgun (WGS) entry which is preliminary data.</text>
</comment>
<feature type="region of interest" description="Disordered" evidence="1">
    <location>
        <begin position="46"/>
        <end position="80"/>
    </location>
</feature>